<name>A0A841IUG5_9ACTN</name>
<reference evidence="1 2" key="1">
    <citation type="submission" date="2020-08" db="EMBL/GenBank/DDBJ databases">
        <title>Genomic Encyclopedia of Type Strains, Phase III (KMG-III): the genomes of soil and plant-associated and newly described type strains.</title>
        <authorList>
            <person name="Whitman W."/>
        </authorList>
    </citation>
    <scope>NUCLEOTIDE SEQUENCE [LARGE SCALE GENOMIC DNA]</scope>
    <source>
        <strain evidence="1 2">CECT 8712</strain>
    </source>
</reference>
<evidence type="ECO:0000313" key="2">
    <source>
        <dbReference type="Proteomes" id="UP000536604"/>
    </source>
</evidence>
<accession>A0A841IUG5</accession>
<dbReference type="EMBL" id="JACHJO010000012">
    <property type="protein sequence ID" value="MBB6121822.1"/>
    <property type="molecule type" value="Genomic_DNA"/>
</dbReference>
<sequence length="171" mass="18294">MGRSRGSGSPPRRPWLRGAMRGAVGAMAMSGMRQASVGLGLIKRTPPEAMLREGVPALLEMVPPKRRMAAIELAHWGYGAAAGAVFSVLPRRLRHSRLTGPVYGLLVWGAFELVAAPVLGLEHARRSRPEDRWALLVDHVFFGFVVGAPPEVTVARSADEGSPDDEAAPQG</sequence>
<dbReference type="AlphaFoldDB" id="A0A841IUG5"/>
<proteinExistence type="predicted"/>
<protein>
    <submittedName>
        <fullName evidence="1">Putative membrane protein YagU involved in acid resistance</fullName>
    </submittedName>
</protein>
<comment type="caution">
    <text evidence="1">The sequence shown here is derived from an EMBL/GenBank/DDBJ whole genome shotgun (WGS) entry which is preliminary data.</text>
</comment>
<gene>
    <name evidence="1" type="ORF">FHS13_003801</name>
</gene>
<dbReference type="Proteomes" id="UP000536604">
    <property type="component" value="Unassembled WGS sequence"/>
</dbReference>
<evidence type="ECO:0000313" key="1">
    <source>
        <dbReference type="EMBL" id="MBB6121822.1"/>
    </source>
</evidence>
<organism evidence="1 2">
    <name type="scientific">Nocardiopsis algeriensis</name>
    <dbReference type="NCBI Taxonomy" id="1478215"/>
    <lineage>
        <taxon>Bacteria</taxon>
        <taxon>Bacillati</taxon>
        <taxon>Actinomycetota</taxon>
        <taxon>Actinomycetes</taxon>
        <taxon>Streptosporangiales</taxon>
        <taxon>Nocardiopsidaceae</taxon>
        <taxon>Nocardiopsis</taxon>
    </lineage>
</organism>
<keyword evidence="2" id="KW-1185">Reference proteome</keyword>